<dbReference type="OrthoDB" id="270173at2759"/>
<dbReference type="GO" id="GO:0005665">
    <property type="term" value="C:RNA polymerase II, core complex"/>
    <property type="evidence" value="ECO:0007669"/>
    <property type="project" value="TreeGrafter"/>
</dbReference>
<dbReference type="InterPro" id="IPR022842">
    <property type="entry name" value="RNAP_Rpo3/Rpb3/RPAC1"/>
</dbReference>
<evidence type="ECO:0000256" key="1">
    <source>
        <dbReference type="ARBA" id="ARBA00004123"/>
    </source>
</evidence>
<dbReference type="Pfam" id="PF01000">
    <property type="entry name" value="RNA_pol_A_bac"/>
    <property type="match status" value="1"/>
</dbReference>
<keyword evidence="3" id="KW-0804">Transcription</keyword>
<protein>
    <recommendedName>
        <fullName evidence="6">DNA-directed RNA polymerase II subunit RPB3</fullName>
    </recommendedName>
</protein>
<dbReference type="AlphaFoldDB" id="A0A8H5FZQ9"/>
<evidence type="ECO:0000256" key="4">
    <source>
        <dbReference type="ARBA" id="ARBA00023242"/>
    </source>
</evidence>
<comment type="subcellular location">
    <subcellularLocation>
        <location evidence="1">Nucleus</location>
    </subcellularLocation>
</comment>
<dbReference type="CDD" id="cd07031">
    <property type="entry name" value="RNAP_II_RPB3"/>
    <property type="match status" value="1"/>
</dbReference>
<dbReference type="EMBL" id="JAACJO010000008">
    <property type="protein sequence ID" value="KAF5354777.1"/>
    <property type="molecule type" value="Genomic_DNA"/>
</dbReference>
<dbReference type="SUPFAM" id="SSF56553">
    <property type="entry name" value="Insert subdomain of RNA polymerase alpha subunit"/>
    <property type="match status" value="1"/>
</dbReference>
<dbReference type="Proteomes" id="UP000559027">
    <property type="component" value="Unassembled WGS sequence"/>
</dbReference>
<dbReference type="SMART" id="SM00662">
    <property type="entry name" value="RPOLD"/>
    <property type="match status" value="1"/>
</dbReference>
<evidence type="ECO:0000256" key="5">
    <source>
        <dbReference type="ARBA" id="ARBA00025804"/>
    </source>
</evidence>
<dbReference type="Pfam" id="PF01193">
    <property type="entry name" value="RNA_pol_L"/>
    <property type="match status" value="1"/>
</dbReference>
<evidence type="ECO:0000256" key="2">
    <source>
        <dbReference type="ARBA" id="ARBA00022478"/>
    </source>
</evidence>
<dbReference type="HAMAP" id="MF_00320">
    <property type="entry name" value="RNApol_arch_Rpo3"/>
    <property type="match status" value="1"/>
</dbReference>
<comment type="similarity">
    <text evidence="5">Belongs to the archaeal Rpo3/eukaryotic RPB3 RNA polymerase subunit family.</text>
</comment>
<evidence type="ECO:0000256" key="6">
    <source>
        <dbReference type="ARBA" id="ARBA00072506"/>
    </source>
</evidence>
<dbReference type="InterPro" id="IPR011262">
    <property type="entry name" value="DNA-dir_RNA_pol_insert"/>
</dbReference>
<dbReference type="GO" id="GO:0046983">
    <property type="term" value="F:protein dimerization activity"/>
    <property type="evidence" value="ECO:0007669"/>
    <property type="project" value="InterPro"/>
</dbReference>
<name>A0A8H5FZQ9_9AGAR</name>
<dbReference type="PROSITE" id="PS00446">
    <property type="entry name" value="RNA_POL_D_30KD"/>
    <property type="match status" value="1"/>
</dbReference>
<feature type="region of interest" description="Disordered" evidence="7">
    <location>
        <begin position="290"/>
        <end position="373"/>
    </location>
</feature>
<dbReference type="GO" id="GO:0003899">
    <property type="term" value="F:DNA-directed RNA polymerase activity"/>
    <property type="evidence" value="ECO:0007669"/>
    <property type="project" value="InterPro"/>
</dbReference>
<dbReference type="InterPro" id="IPR011263">
    <property type="entry name" value="DNA-dir_RNA_pol_RpoA/D/Rpb3"/>
</dbReference>
<dbReference type="InterPro" id="IPR036603">
    <property type="entry name" value="RBP11-like"/>
</dbReference>
<evidence type="ECO:0000313" key="9">
    <source>
        <dbReference type="EMBL" id="KAF5354777.1"/>
    </source>
</evidence>
<dbReference type="Gene3D" id="3.30.1360.10">
    <property type="entry name" value="RNA polymerase, RBP11-like subunit"/>
    <property type="match status" value="1"/>
</dbReference>
<dbReference type="GO" id="GO:0006366">
    <property type="term" value="P:transcription by RNA polymerase II"/>
    <property type="evidence" value="ECO:0007669"/>
    <property type="project" value="TreeGrafter"/>
</dbReference>
<evidence type="ECO:0000256" key="3">
    <source>
        <dbReference type="ARBA" id="ARBA00023163"/>
    </source>
</evidence>
<gene>
    <name evidence="9" type="ORF">D9756_005290</name>
</gene>
<comment type="caution">
    <text evidence="9">The sequence shown here is derived from an EMBL/GenBank/DDBJ whole genome shotgun (WGS) entry which is preliminary data.</text>
</comment>
<proteinExistence type="inferred from homology"/>
<evidence type="ECO:0000259" key="8">
    <source>
        <dbReference type="SMART" id="SM00662"/>
    </source>
</evidence>
<dbReference type="PANTHER" id="PTHR11800:SF2">
    <property type="entry name" value="DNA-DIRECTED RNA POLYMERASE II SUBUNIT RPB3"/>
    <property type="match status" value="1"/>
</dbReference>
<dbReference type="GO" id="GO:0003677">
    <property type="term" value="F:DNA binding"/>
    <property type="evidence" value="ECO:0007669"/>
    <property type="project" value="InterPro"/>
</dbReference>
<dbReference type="FunFam" id="2.170.120.12:FF:000002">
    <property type="entry name" value="DNA-directed RNA polymerase II subunit RPB3"/>
    <property type="match status" value="1"/>
</dbReference>
<evidence type="ECO:0000256" key="7">
    <source>
        <dbReference type="SAM" id="MobiDB-lite"/>
    </source>
</evidence>
<accession>A0A8H5FZQ9</accession>
<dbReference type="InterPro" id="IPR001514">
    <property type="entry name" value="DNA-dir_RNA_pol_30-40kDasu_CS"/>
</dbReference>
<reference evidence="9 10" key="1">
    <citation type="journal article" date="2020" name="ISME J.">
        <title>Uncovering the hidden diversity of litter-decomposition mechanisms in mushroom-forming fungi.</title>
        <authorList>
            <person name="Floudas D."/>
            <person name="Bentzer J."/>
            <person name="Ahren D."/>
            <person name="Johansson T."/>
            <person name="Persson P."/>
            <person name="Tunlid A."/>
        </authorList>
    </citation>
    <scope>NUCLEOTIDE SEQUENCE [LARGE SCALE GENOMIC DNA]</scope>
    <source>
        <strain evidence="9 10">CBS 146.42</strain>
    </source>
</reference>
<sequence>MQATTELEPTVRIRELTKDKVNFVLENVDLAFANSFRRVMMADLPTVAIDMVEIEVNTTVLPDEYIAHRLGMIPLLSSNCDEAIRYTRDCTCLAGCPFCSITLMLHVSCNDNNTMDVTSNHLEVLPFPEDQDIQADPGEELSKRGEYFGHPVGKNDPNAEPVLICKIRKGQELKVKCTVKKGIAKEHAKWSPCSAVAFEYDPYNKLRHTSYWYETDVRQEWPLGDNAKEEEAPRDDEPFDYLAKPTKFYLDVETDGSLSPQEVVMKGLAELQQKLANLIYGLKQGPELENQQQANGTGAEPSWNISSTAPAPAPIPPTSAWSGGASSQWGNTSPGQRSTSNAGWGASPQAGAWSSGATAGWSSPGQQSNGWNV</sequence>
<keyword evidence="2" id="KW-0240">DNA-directed RNA polymerase</keyword>
<evidence type="ECO:0000313" key="10">
    <source>
        <dbReference type="Proteomes" id="UP000559027"/>
    </source>
</evidence>
<feature type="compositionally biased region" description="Low complexity" evidence="7">
    <location>
        <begin position="318"/>
        <end position="330"/>
    </location>
</feature>
<feature type="domain" description="DNA-directed RNA polymerase RpoA/D/Rpb3-type" evidence="8">
    <location>
        <begin position="20"/>
        <end position="281"/>
    </location>
</feature>
<dbReference type="InterPro" id="IPR050518">
    <property type="entry name" value="Rpo3/RPB3_RNA_Pol_subunit"/>
</dbReference>
<keyword evidence="4" id="KW-0539">Nucleus</keyword>
<dbReference type="SUPFAM" id="SSF55257">
    <property type="entry name" value="RBP11-like subunits of RNA polymerase"/>
    <property type="match status" value="1"/>
</dbReference>
<dbReference type="PANTHER" id="PTHR11800">
    <property type="entry name" value="DNA-DIRECTED RNA POLYMERASE"/>
    <property type="match status" value="1"/>
</dbReference>
<feature type="compositionally biased region" description="Low complexity" evidence="7">
    <location>
        <begin position="350"/>
        <end position="365"/>
    </location>
</feature>
<keyword evidence="10" id="KW-1185">Reference proteome</keyword>
<organism evidence="9 10">
    <name type="scientific">Leucocoprinus leucothites</name>
    <dbReference type="NCBI Taxonomy" id="201217"/>
    <lineage>
        <taxon>Eukaryota</taxon>
        <taxon>Fungi</taxon>
        <taxon>Dikarya</taxon>
        <taxon>Basidiomycota</taxon>
        <taxon>Agaricomycotina</taxon>
        <taxon>Agaricomycetes</taxon>
        <taxon>Agaricomycetidae</taxon>
        <taxon>Agaricales</taxon>
        <taxon>Agaricineae</taxon>
        <taxon>Agaricaceae</taxon>
        <taxon>Leucocoprinus</taxon>
    </lineage>
</organism>
<feature type="compositionally biased region" description="Polar residues" evidence="7">
    <location>
        <begin position="331"/>
        <end position="342"/>
    </location>
</feature>
<dbReference type="Gene3D" id="2.170.120.12">
    <property type="entry name" value="DNA-directed RNA polymerase, insert domain"/>
    <property type="match status" value="1"/>
</dbReference>
<dbReference type="InterPro" id="IPR036643">
    <property type="entry name" value="RNApol_insert_sf"/>
</dbReference>